<name>A0A814FVN5_9BILA</name>
<gene>
    <name evidence="1" type="ORF">OXX778_LOCUS15742</name>
</gene>
<dbReference type="AlphaFoldDB" id="A0A814FVN5"/>
<evidence type="ECO:0000313" key="1">
    <source>
        <dbReference type="EMBL" id="CAF0987482.1"/>
    </source>
</evidence>
<proteinExistence type="predicted"/>
<protein>
    <submittedName>
        <fullName evidence="1">Uncharacterized protein</fullName>
    </submittedName>
</protein>
<accession>A0A814FVN5</accession>
<sequence length="101" mass="12173">MSKIFNYFEENYIEKPGLRKNPIRKQPRFDISWWNCVERTKLGVPRTNNNLESWNHGIQSTFKTNPHLLSFIDVNCENLNIRLSTVETFKRQRNMLFLKIN</sequence>
<organism evidence="1 2">
    <name type="scientific">Brachionus calyciflorus</name>
    <dbReference type="NCBI Taxonomy" id="104777"/>
    <lineage>
        <taxon>Eukaryota</taxon>
        <taxon>Metazoa</taxon>
        <taxon>Spiralia</taxon>
        <taxon>Gnathifera</taxon>
        <taxon>Rotifera</taxon>
        <taxon>Eurotatoria</taxon>
        <taxon>Monogononta</taxon>
        <taxon>Pseudotrocha</taxon>
        <taxon>Ploima</taxon>
        <taxon>Brachionidae</taxon>
        <taxon>Brachionus</taxon>
    </lineage>
</organism>
<dbReference type="Proteomes" id="UP000663879">
    <property type="component" value="Unassembled WGS sequence"/>
</dbReference>
<reference evidence="1" key="1">
    <citation type="submission" date="2021-02" db="EMBL/GenBank/DDBJ databases">
        <authorList>
            <person name="Nowell W R."/>
        </authorList>
    </citation>
    <scope>NUCLEOTIDE SEQUENCE</scope>
    <source>
        <strain evidence="1">Ploen Becks lab</strain>
    </source>
</reference>
<dbReference type="EMBL" id="CAJNOC010003545">
    <property type="protein sequence ID" value="CAF0987482.1"/>
    <property type="molecule type" value="Genomic_DNA"/>
</dbReference>
<comment type="caution">
    <text evidence="1">The sequence shown here is derived from an EMBL/GenBank/DDBJ whole genome shotgun (WGS) entry which is preliminary data.</text>
</comment>
<evidence type="ECO:0000313" key="2">
    <source>
        <dbReference type="Proteomes" id="UP000663879"/>
    </source>
</evidence>
<keyword evidence="2" id="KW-1185">Reference proteome</keyword>